<proteinExistence type="predicted"/>
<comment type="caution">
    <text evidence="2">The sequence shown here is derived from an EMBL/GenBank/DDBJ whole genome shotgun (WGS) entry which is preliminary data.</text>
</comment>
<evidence type="ECO:0008006" key="4">
    <source>
        <dbReference type="Google" id="ProtNLM"/>
    </source>
</evidence>
<evidence type="ECO:0000313" key="2">
    <source>
        <dbReference type="EMBL" id="PVZ93636.1"/>
    </source>
</evidence>
<dbReference type="RefSeq" id="WP_116757620.1">
    <property type="nucleotide sequence ID" value="NZ_JBHUEX010000001.1"/>
</dbReference>
<keyword evidence="3" id="KW-1185">Reference proteome</keyword>
<accession>A0A2V1HLW8</accession>
<protein>
    <recommendedName>
        <fullName evidence="4">Uridine kinase</fullName>
    </recommendedName>
</protein>
<organism evidence="2 3">
    <name type="scientific">Amnibacterium flavum</name>
    <dbReference type="NCBI Taxonomy" id="2173173"/>
    <lineage>
        <taxon>Bacteria</taxon>
        <taxon>Bacillati</taxon>
        <taxon>Actinomycetota</taxon>
        <taxon>Actinomycetes</taxon>
        <taxon>Micrococcales</taxon>
        <taxon>Microbacteriaceae</taxon>
        <taxon>Amnibacterium</taxon>
    </lineage>
</organism>
<dbReference type="EMBL" id="QEOP01000003">
    <property type="protein sequence ID" value="PVZ93636.1"/>
    <property type="molecule type" value="Genomic_DNA"/>
</dbReference>
<gene>
    <name evidence="2" type="ORF">DDQ50_15145</name>
</gene>
<feature type="compositionally biased region" description="Basic and acidic residues" evidence="1">
    <location>
        <begin position="128"/>
        <end position="143"/>
    </location>
</feature>
<evidence type="ECO:0000313" key="3">
    <source>
        <dbReference type="Proteomes" id="UP000244893"/>
    </source>
</evidence>
<dbReference type="OrthoDB" id="572586at2"/>
<name>A0A2V1HLW8_9MICO</name>
<evidence type="ECO:0000256" key="1">
    <source>
        <dbReference type="SAM" id="MobiDB-lite"/>
    </source>
</evidence>
<dbReference type="Proteomes" id="UP000244893">
    <property type="component" value="Unassembled WGS sequence"/>
</dbReference>
<feature type="region of interest" description="Disordered" evidence="1">
    <location>
        <begin position="126"/>
        <end position="169"/>
    </location>
</feature>
<dbReference type="AlphaFoldDB" id="A0A2V1HLW8"/>
<feature type="compositionally biased region" description="Basic and acidic residues" evidence="1">
    <location>
        <begin position="157"/>
        <end position="169"/>
    </location>
</feature>
<reference evidence="2 3" key="1">
    <citation type="submission" date="2018-05" db="EMBL/GenBank/DDBJ databases">
        <title>Amnibacterium sp. M8JJ-5, whole genome shotgun sequence.</title>
        <authorList>
            <person name="Tuo L."/>
        </authorList>
    </citation>
    <scope>NUCLEOTIDE SEQUENCE [LARGE SCALE GENOMIC DNA]</scope>
    <source>
        <strain evidence="2 3">M8JJ-5</strain>
    </source>
</reference>
<sequence>MARWAAARADVIGEFADEILHNYRGGRAVVGVDGVPGAGQAAFADELASALRERGETAYRATADADDDPTAAAVRADAIEPFRAGRPPFDDQGSAILVVDGTRLHSEQLLSAFAYTIWLALPESAETGPRDLSDEQARYERQRAPRVRATSNVDNTDPEHPRRTFADSC</sequence>